<accession>A0A481ZBI1</accession>
<dbReference type="Pfam" id="PF12146">
    <property type="entry name" value="Hydrolase_4"/>
    <property type="match status" value="1"/>
</dbReference>
<dbReference type="InterPro" id="IPR022742">
    <property type="entry name" value="Hydrolase_4"/>
</dbReference>
<feature type="domain" description="Serine aminopeptidase S33" evidence="2">
    <location>
        <begin position="66"/>
        <end position="159"/>
    </location>
</feature>
<name>A0A481ZBI1_9VIRU</name>
<feature type="transmembrane region" description="Helical" evidence="1">
    <location>
        <begin position="6"/>
        <end position="22"/>
    </location>
</feature>
<keyword evidence="1" id="KW-1133">Transmembrane helix</keyword>
<keyword evidence="1" id="KW-0812">Transmembrane</keyword>
<reference evidence="3" key="1">
    <citation type="journal article" date="2019" name="MBio">
        <title>Virus Genomes from Deep Sea Sediments Expand the Ocean Megavirome and Support Independent Origins of Viral Gigantism.</title>
        <authorList>
            <person name="Backstrom D."/>
            <person name="Yutin N."/>
            <person name="Jorgensen S.L."/>
            <person name="Dharamshi J."/>
            <person name="Homa F."/>
            <person name="Zaremba-Niedwiedzka K."/>
            <person name="Spang A."/>
            <person name="Wolf Y.I."/>
            <person name="Koonin E.V."/>
            <person name="Ettema T.J."/>
        </authorList>
    </citation>
    <scope>NUCLEOTIDE SEQUENCE</scope>
</reference>
<organism evidence="3">
    <name type="scientific">Pithovirus LCPAC403</name>
    <dbReference type="NCBI Taxonomy" id="2506596"/>
    <lineage>
        <taxon>Viruses</taxon>
        <taxon>Pithoviruses</taxon>
    </lineage>
</organism>
<dbReference type="PANTHER" id="PTHR12277">
    <property type="entry name" value="ALPHA/BETA HYDROLASE DOMAIN-CONTAINING PROTEIN"/>
    <property type="match status" value="1"/>
</dbReference>
<dbReference type="InterPro" id="IPR029058">
    <property type="entry name" value="AB_hydrolase_fold"/>
</dbReference>
<proteinExistence type="predicted"/>
<sequence>MNIISWVIILIIIIVILVVFNVQDSIVFTRYGTIVDTSHYNIPIKGITYLSHDKIQLHGLYIKHENPIALILFFHGNSSTVSEWVRFTKRYYEWGYSIIMMEYRGYGECENTPKENLIYEDAMTTYKYVVNHLKYSKRKIILNGVSLGGAICINLATKVDVAATIVDSSFTSMSDMADIFIPYVGSYLCKLSFNSIDLIKRVKSPVLIIHSRDDKLVPFEMGERLCRNAKRGTLIETSGGHNDFNWSSDVSNSVKDFFDKAVK</sequence>
<dbReference type="Gene3D" id="3.40.50.1820">
    <property type="entry name" value="alpha/beta hydrolase"/>
    <property type="match status" value="1"/>
</dbReference>
<dbReference type="EMBL" id="MK500590">
    <property type="protein sequence ID" value="QBK93137.1"/>
    <property type="molecule type" value="Genomic_DNA"/>
</dbReference>
<gene>
    <name evidence="3" type="ORF">LCPAC403_02710</name>
</gene>
<evidence type="ECO:0000259" key="2">
    <source>
        <dbReference type="Pfam" id="PF12146"/>
    </source>
</evidence>
<protein>
    <submittedName>
        <fullName evidence="3">Fermentation-respiration switch protein</fullName>
    </submittedName>
</protein>
<dbReference type="PANTHER" id="PTHR12277:SF81">
    <property type="entry name" value="PROTEIN ABHD13"/>
    <property type="match status" value="1"/>
</dbReference>
<evidence type="ECO:0000256" key="1">
    <source>
        <dbReference type="SAM" id="Phobius"/>
    </source>
</evidence>
<keyword evidence="1" id="KW-0472">Membrane</keyword>
<dbReference type="SUPFAM" id="SSF53474">
    <property type="entry name" value="alpha/beta-Hydrolases"/>
    <property type="match status" value="1"/>
</dbReference>
<evidence type="ECO:0000313" key="3">
    <source>
        <dbReference type="EMBL" id="QBK93137.1"/>
    </source>
</evidence>